<dbReference type="Pfam" id="PF14555">
    <property type="entry name" value="UBA_4"/>
    <property type="match status" value="1"/>
</dbReference>
<dbReference type="SUPFAM" id="SSF54236">
    <property type="entry name" value="Ubiquitin-like"/>
    <property type="match status" value="1"/>
</dbReference>
<dbReference type="Gene3D" id="3.10.20.90">
    <property type="entry name" value="Phosphatidylinositol 3-kinase Catalytic Subunit, Chain A, domain 1"/>
    <property type="match status" value="1"/>
</dbReference>
<dbReference type="Proteomes" id="UP000664521">
    <property type="component" value="Unassembled WGS sequence"/>
</dbReference>
<dbReference type="GO" id="GO:0043161">
    <property type="term" value="P:proteasome-mediated ubiquitin-dependent protein catabolic process"/>
    <property type="evidence" value="ECO:0007669"/>
    <property type="project" value="TreeGrafter"/>
</dbReference>
<dbReference type="GO" id="GO:0005634">
    <property type="term" value="C:nucleus"/>
    <property type="evidence" value="ECO:0007669"/>
    <property type="project" value="TreeGrafter"/>
</dbReference>
<protein>
    <recommendedName>
        <fullName evidence="2">UBX domain-containing protein</fullName>
    </recommendedName>
</protein>
<dbReference type="PANTHER" id="PTHR23322">
    <property type="entry name" value="FAS-ASSOCIATED PROTEIN"/>
    <property type="match status" value="1"/>
</dbReference>
<evidence type="ECO:0000256" key="1">
    <source>
        <dbReference type="SAM" id="MobiDB-lite"/>
    </source>
</evidence>
<feature type="region of interest" description="Disordered" evidence="1">
    <location>
        <begin position="42"/>
        <end position="171"/>
    </location>
</feature>
<dbReference type="InterPro" id="IPR009060">
    <property type="entry name" value="UBA-like_sf"/>
</dbReference>
<dbReference type="EMBL" id="CAJPDS010000036">
    <property type="protein sequence ID" value="CAF9924548.1"/>
    <property type="molecule type" value="Genomic_DNA"/>
</dbReference>
<dbReference type="PANTHER" id="PTHR23322:SF6">
    <property type="entry name" value="UBX DOMAIN-CONTAINING PROTEIN 7"/>
    <property type="match status" value="1"/>
</dbReference>
<comment type="caution">
    <text evidence="3">The sequence shown here is derived from an EMBL/GenBank/DDBJ whole genome shotgun (WGS) entry which is preliminary data.</text>
</comment>
<evidence type="ECO:0000313" key="4">
    <source>
        <dbReference type="Proteomes" id="UP000664521"/>
    </source>
</evidence>
<dbReference type="Pfam" id="PF00789">
    <property type="entry name" value="UBX"/>
    <property type="match status" value="1"/>
</dbReference>
<dbReference type="CDD" id="cd02958">
    <property type="entry name" value="UAS"/>
    <property type="match status" value="1"/>
</dbReference>
<feature type="domain" description="UBX" evidence="2">
    <location>
        <begin position="494"/>
        <end position="570"/>
    </location>
</feature>
<feature type="compositionally biased region" description="Polar residues" evidence="1">
    <location>
        <begin position="115"/>
        <end position="132"/>
    </location>
</feature>
<feature type="region of interest" description="Disordered" evidence="1">
    <location>
        <begin position="422"/>
        <end position="481"/>
    </location>
</feature>
<dbReference type="InterPro" id="IPR029071">
    <property type="entry name" value="Ubiquitin-like_domsf"/>
</dbReference>
<dbReference type="SMART" id="SM00594">
    <property type="entry name" value="UAS"/>
    <property type="match status" value="1"/>
</dbReference>
<keyword evidence="4" id="KW-1185">Reference proteome</keyword>
<dbReference type="Pfam" id="PF13899">
    <property type="entry name" value="Thioredoxin_7"/>
    <property type="match status" value="1"/>
</dbReference>
<organism evidence="3 4">
    <name type="scientific">Heterodermia speciosa</name>
    <dbReference type="NCBI Taxonomy" id="116794"/>
    <lineage>
        <taxon>Eukaryota</taxon>
        <taxon>Fungi</taxon>
        <taxon>Dikarya</taxon>
        <taxon>Ascomycota</taxon>
        <taxon>Pezizomycotina</taxon>
        <taxon>Lecanoromycetes</taxon>
        <taxon>OSLEUM clade</taxon>
        <taxon>Lecanoromycetidae</taxon>
        <taxon>Caliciales</taxon>
        <taxon>Physciaceae</taxon>
        <taxon>Heterodermia</taxon>
    </lineage>
</organism>
<evidence type="ECO:0000259" key="2">
    <source>
        <dbReference type="PROSITE" id="PS50033"/>
    </source>
</evidence>
<gene>
    <name evidence="3" type="ORF">HETSPECPRED_005591</name>
</gene>
<dbReference type="Gene3D" id="1.10.8.10">
    <property type="entry name" value="DNA helicase RuvA subunit, C-terminal domain"/>
    <property type="match status" value="1"/>
</dbReference>
<dbReference type="PROSITE" id="PS50033">
    <property type="entry name" value="UBX"/>
    <property type="match status" value="1"/>
</dbReference>
<dbReference type="InterPro" id="IPR001012">
    <property type="entry name" value="UBX_dom"/>
</dbReference>
<dbReference type="Gene3D" id="3.40.30.10">
    <property type="entry name" value="Glutaredoxin"/>
    <property type="match status" value="1"/>
</dbReference>
<dbReference type="SUPFAM" id="SSF52833">
    <property type="entry name" value="Thioredoxin-like"/>
    <property type="match status" value="1"/>
</dbReference>
<feature type="compositionally biased region" description="Basic and acidic residues" evidence="1">
    <location>
        <begin position="431"/>
        <end position="441"/>
    </location>
</feature>
<dbReference type="OrthoDB" id="270602at2759"/>
<proteinExistence type="predicted"/>
<accession>A0A8H3IMK6</accession>
<dbReference type="CDD" id="cd01767">
    <property type="entry name" value="UBX"/>
    <property type="match status" value="1"/>
</dbReference>
<name>A0A8H3IMK6_9LECA</name>
<dbReference type="InterPro" id="IPR006577">
    <property type="entry name" value="UAS"/>
</dbReference>
<sequence length="574" mass="63527">MDDDTISSFTAITGTATDRAQQYLTLTDGNLEQALELYFANDGADLEGAPSTAPVQPPQEPSVPSSSTRASGPRQGYHDNRGIVHIDSDSESDDPGVESFQRAPAVSARGEPDVNTRSLRQAPAASTPSTGRTDPREDDEAMARRLQEEFYGVPARSESTDAEGIRAPIARTTETLVGPGAYDLDDEGDIRAAVVEQMRARQQQPRSRERPGIFNQTAAGSIWSDADSNADASRSRLARATAGASEPSSKSSMLAEMYRPPFELMYRQSWEEARQDGKDGEKWLLVNIQDASIFDCQVLNRDIWKNPGIMETVKENFIFMQYSKDDPRGRQYIQYYFPGHDRDDAYPHIAVLDPRTGEQLKTWSGLPAPKASDFLMQLHEFLDRYSLKATAKNPVAKRKPDAIRETQVEKMTEEQMLEMALQNSLAPAEPSARDSDPDDLTRSVGNLGSSNGRPSDEDASTVDVHNETKQAKGSSNSSPLAAISSAIPHTEPSPQVPSTRIQFRHPNGRIVRRFGLSEQVRRIYEWLKASPLEGKEGVEFELICMSKNLIDHLDETIEQAGLKNSSVMVEFQET</sequence>
<dbReference type="SUPFAM" id="SSF46934">
    <property type="entry name" value="UBA-like"/>
    <property type="match status" value="1"/>
</dbReference>
<feature type="compositionally biased region" description="Polar residues" evidence="1">
    <location>
        <begin position="443"/>
        <end position="453"/>
    </location>
</feature>
<dbReference type="InterPro" id="IPR050730">
    <property type="entry name" value="UBX_domain-protein"/>
</dbReference>
<dbReference type="CDD" id="cd14348">
    <property type="entry name" value="UBA_p47"/>
    <property type="match status" value="1"/>
</dbReference>
<dbReference type="AlphaFoldDB" id="A0A8H3IMK6"/>
<feature type="compositionally biased region" description="Basic and acidic residues" evidence="1">
    <location>
        <begin position="76"/>
        <end position="88"/>
    </location>
</feature>
<feature type="region of interest" description="Disordered" evidence="1">
    <location>
        <begin position="200"/>
        <end position="227"/>
    </location>
</feature>
<reference evidence="3" key="1">
    <citation type="submission" date="2021-03" db="EMBL/GenBank/DDBJ databases">
        <authorList>
            <person name="Tagirdzhanova G."/>
        </authorList>
    </citation>
    <scope>NUCLEOTIDE SEQUENCE</scope>
</reference>
<dbReference type="InterPro" id="IPR036249">
    <property type="entry name" value="Thioredoxin-like_sf"/>
</dbReference>
<feature type="region of interest" description="Disordered" evidence="1">
    <location>
        <begin position="234"/>
        <end position="253"/>
    </location>
</feature>
<dbReference type="SMART" id="SM00166">
    <property type="entry name" value="UBX"/>
    <property type="match status" value="1"/>
</dbReference>
<dbReference type="GO" id="GO:0043130">
    <property type="term" value="F:ubiquitin binding"/>
    <property type="evidence" value="ECO:0007669"/>
    <property type="project" value="TreeGrafter"/>
</dbReference>
<evidence type="ECO:0000313" key="3">
    <source>
        <dbReference type="EMBL" id="CAF9924548.1"/>
    </source>
</evidence>